<keyword evidence="7" id="KW-1185">Reference proteome</keyword>
<feature type="binding site" evidence="3">
    <location>
        <begin position="246"/>
        <end position="253"/>
    </location>
    <ligand>
        <name>ATP</name>
        <dbReference type="ChEBI" id="CHEBI:30616"/>
    </ligand>
</feature>
<comment type="caution">
    <text evidence="6">The sequence shown here is derived from an EMBL/GenBank/DDBJ whole genome shotgun (WGS) entry which is preliminary data.</text>
</comment>
<dbReference type="Gene3D" id="3.40.50.300">
    <property type="entry name" value="P-loop containing nucleotide triphosphate hydrolases"/>
    <property type="match status" value="1"/>
</dbReference>
<keyword evidence="4" id="KW-0472">Membrane</keyword>
<name>A0ABW6T2D2_9ACTN</name>
<gene>
    <name evidence="6" type="ORF">ACFYXI_37815</name>
</gene>
<accession>A0ABW6T2D2</accession>
<dbReference type="InterPro" id="IPR027417">
    <property type="entry name" value="P-loop_NTPase"/>
</dbReference>
<dbReference type="InterPro" id="IPR002543">
    <property type="entry name" value="FtsK_dom"/>
</dbReference>
<keyword evidence="4" id="KW-0812">Transmembrane</keyword>
<dbReference type="Proteomes" id="UP001602013">
    <property type="component" value="Unassembled WGS sequence"/>
</dbReference>
<dbReference type="RefSeq" id="WP_387417545.1">
    <property type="nucleotide sequence ID" value="NZ_JBIASD010000045.1"/>
</dbReference>
<dbReference type="PANTHER" id="PTHR22683">
    <property type="entry name" value="SPORULATION PROTEIN RELATED"/>
    <property type="match status" value="1"/>
</dbReference>
<dbReference type="EMBL" id="JBIASD010000045">
    <property type="protein sequence ID" value="MFF3671358.1"/>
    <property type="molecule type" value="Genomic_DNA"/>
</dbReference>
<protein>
    <submittedName>
        <fullName evidence="6">FtsK/SpoIIIE domain-containing protein</fullName>
    </submittedName>
</protein>
<feature type="transmembrane region" description="Helical" evidence="4">
    <location>
        <begin position="33"/>
        <end position="53"/>
    </location>
</feature>
<evidence type="ECO:0000256" key="4">
    <source>
        <dbReference type="SAM" id="Phobius"/>
    </source>
</evidence>
<dbReference type="InterPro" id="IPR050206">
    <property type="entry name" value="FtsK/SpoIIIE/SftA"/>
</dbReference>
<dbReference type="PROSITE" id="PS50901">
    <property type="entry name" value="FTSK"/>
    <property type="match status" value="1"/>
</dbReference>
<sequence length="514" mass="55595">MFRKLPGDEARNLVSTTPDTAVVFRPAVVRTPALVTIVIWLSRLVAGLVRLVWRHPIAVTSPAVPGVIWTLYGWPLALVLVGLVLLAGLSWASLNRASFLRIIGWRLLAFWRRVWIYRRHWQPVMIVSGLGRHLRGRDYLPRLVRVECDGWADRVTVRMLNGQAVKDWTDRAEHLAHGFGSRACRVSVARAGRLVLTFPRCDPLAVPLPAVPIPDVASVGPVEIGACEDGRPLRLKVHGTHVLIAGATGAGKGSYLWGTIRGLLPAMHAGLVEVWALDPKRMELSFGRALFGDRYAADPADCAELLEAAVAVMQERADRFGGLQRSHTPTTADPFVLVLVDEVAFLTAYQSDKGLKLRITAALATLTTQGRAVGVGVMAALQDPRKEVMNIRNLFPDKIALRLDESEQVDMVLGDGARDRGALADHISPVPALGAGVGYVRLETSPDPVRVRAAYVSDDDIRAMVAEYAQLVDAAPVTGCTTAPDSIPVMGSRARSAPVLGVASATREGVRANG</sequence>
<evidence type="ECO:0000256" key="1">
    <source>
        <dbReference type="ARBA" id="ARBA00022741"/>
    </source>
</evidence>
<feature type="transmembrane region" description="Helical" evidence="4">
    <location>
        <begin position="73"/>
        <end position="94"/>
    </location>
</feature>
<feature type="domain" description="FtsK" evidence="5">
    <location>
        <begin position="230"/>
        <end position="410"/>
    </location>
</feature>
<organism evidence="6 7">
    <name type="scientific">Microtetraspora malaysiensis</name>
    <dbReference type="NCBI Taxonomy" id="161358"/>
    <lineage>
        <taxon>Bacteria</taxon>
        <taxon>Bacillati</taxon>
        <taxon>Actinomycetota</taxon>
        <taxon>Actinomycetes</taxon>
        <taxon>Streptosporangiales</taxon>
        <taxon>Streptosporangiaceae</taxon>
        <taxon>Microtetraspora</taxon>
    </lineage>
</organism>
<evidence type="ECO:0000313" key="7">
    <source>
        <dbReference type="Proteomes" id="UP001602013"/>
    </source>
</evidence>
<dbReference type="SUPFAM" id="SSF52540">
    <property type="entry name" value="P-loop containing nucleoside triphosphate hydrolases"/>
    <property type="match status" value="1"/>
</dbReference>
<dbReference type="Pfam" id="PF01580">
    <property type="entry name" value="FtsK_SpoIIIE"/>
    <property type="match status" value="1"/>
</dbReference>
<keyword evidence="2 3" id="KW-0067">ATP-binding</keyword>
<evidence type="ECO:0000256" key="2">
    <source>
        <dbReference type="ARBA" id="ARBA00022840"/>
    </source>
</evidence>
<keyword evidence="1 3" id="KW-0547">Nucleotide-binding</keyword>
<keyword evidence="4" id="KW-1133">Transmembrane helix</keyword>
<evidence type="ECO:0000313" key="6">
    <source>
        <dbReference type="EMBL" id="MFF3671358.1"/>
    </source>
</evidence>
<dbReference type="PANTHER" id="PTHR22683:SF41">
    <property type="entry name" value="DNA TRANSLOCASE FTSK"/>
    <property type="match status" value="1"/>
</dbReference>
<evidence type="ECO:0000259" key="5">
    <source>
        <dbReference type="PROSITE" id="PS50901"/>
    </source>
</evidence>
<reference evidence="6 7" key="1">
    <citation type="submission" date="2024-10" db="EMBL/GenBank/DDBJ databases">
        <title>The Natural Products Discovery Center: Release of the First 8490 Sequenced Strains for Exploring Actinobacteria Biosynthetic Diversity.</title>
        <authorList>
            <person name="Kalkreuter E."/>
            <person name="Kautsar S.A."/>
            <person name="Yang D."/>
            <person name="Bader C.D."/>
            <person name="Teijaro C.N."/>
            <person name="Fluegel L."/>
            <person name="Davis C.M."/>
            <person name="Simpson J.R."/>
            <person name="Lauterbach L."/>
            <person name="Steele A.D."/>
            <person name="Gui C."/>
            <person name="Meng S."/>
            <person name="Li G."/>
            <person name="Viehrig K."/>
            <person name="Ye F."/>
            <person name="Su P."/>
            <person name="Kiefer A.F."/>
            <person name="Nichols A."/>
            <person name="Cepeda A.J."/>
            <person name="Yan W."/>
            <person name="Fan B."/>
            <person name="Jiang Y."/>
            <person name="Adhikari A."/>
            <person name="Zheng C.-J."/>
            <person name="Schuster L."/>
            <person name="Cowan T.M."/>
            <person name="Smanski M.J."/>
            <person name="Chevrette M.G."/>
            <person name="De Carvalho L.P.S."/>
            <person name="Shen B."/>
        </authorList>
    </citation>
    <scope>NUCLEOTIDE SEQUENCE [LARGE SCALE GENOMIC DNA]</scope>
    <source>
        <strain evidence="6 7">NPDC002173</strain>
    </source>
</reference>
<proteinExistence type="predicted"/>
<evidence type="ECO:0000256" key="3">
    <source>
        <dbReference type="PROSITE-ProRule" id="PRU00289"/>
    </source>
</evidence>